<reference evidence="4 5" key="1">
    <citation type="submission" date="2018-10" db="EMBL/GenBank/DDBJ databases">
        <authorList>
            <person name="Jung H.S."/>
            <person name="Jeon C.O."/>
        </authorList>
    </citation>
    <scope>NUCLEOTIDE SEQUENCE [LARGE SCALE GENOMIC DNA]</scope>
    <source>
        <strain evidence="4 5">MA-7-27</strain>
    </source>
</reference>
<name>A0A3L9Y1H0_9RHOB</name>
<dbReference type="InterPro" id="IPR022271">
    <property type="entry name" value="Lipocalin_ApoD"/>
</dbReference>
<feature type="domain" description="Lipocalin/cytosolic fatty-acid binding" evidence="3">
    <location>
        <begin position="37"/>
        <end position="170"/>
    </location>
</feature>
<dbReference type="EMBL" id="RCNT01000003">
    <property type="protein sequence ID" value="RMA42681.1"/>
    <property type="molecule type" value="Genomic_DNA"/>
</dbReference>
<dbReference type="InterPro" id="IPR012674">
    <property type="entry name" value="Calycin"/>
</dbReference>
<keyword evidence="2" id="KW-0446">Lipid-binding</keyword>
<evidence type="ECO:0000259" key="3">
    <source>
        <dbReference type="Pfam" id="PF08212"/>
    </source>
</evidence>
<dbReference type="PIRSF" id="PIRSF036893">
    <property type="entry name" value="Lipocalin_ApoD"/>
    <property type="match status" value="1"/>
</dbReference>
<proteinExistence type="inferred from homology"/>
<dbReference type="Proteomes" id="UP000281343">
    <property type="component" value="Unassembled WGS sequence"/>
</dbReference>
<evidence type="ECO:0000256" key="1">
    <source>
        <dbReference type="ARBA" id="ARBA00006889"/>
    </source>
</evidence>
<keyword evidence="2" id="KW-0998">Cell outer membrane</keyword>
<dbReference type="InterPro" id="IPR002446">
    <property type="entry name" value="Lipocalin_bac"/>
</dbReference>
<comment type="subcellular location">
    <subcellularLocation>
        <location evidence="2">Cell outer membrane</location>
    </subcellularLocation>
</comment>
<comment type="caution">
    <text evidence="4">The sequence shown here is derived from an EMBL/GenBank/DDBJ whole genome shotgun (WGS) entry which is preliminary data.</text>
</comment>
<dbReference type="AlphaFoldDB" id="A0A3L9Y1H0"/>
<dbReference type="Gene3D" id="2.40.128.20">
    <property type="match status" value="1"/>
</dbReference>
<dbReference type="GO" id="GO:0006950">
    <property type="term" value="P:response to stress"/>
    <property type="evidence" value="ECO:0007669"/>
    <property type="project" value="UniProtKB-ARBA"/>
</dbReference>
<accession>A0A3L9Y1H0</accession>
<keyword evidence="2" id="KW-0449">Lipoprotein</keyword>
<dbReference type="GO" id="GO:0008289">
    <property type="term" value="F:lipid binding"/>
    <property type="evidence" value="ECO:0007669"/>
    <property type="project" value="UniProtKB-UniRule"/>
</dbReference>
<organism evidence="4 5">
    <name type="scientific">Rhodophyticola porphyridii</name>
    <dbReference type="NCBI Taxonomy" id="1852017"/>
    <lineage>
        <taxon>Bacteria</taxon>
        <taxon>Pseudomonadati</taxon>
        <taxon>Pseudomonadota</taxon>
        <taxon>Alphaproteobacteria</taxon>
        <taxon>Rhodobacterales</taxon>
        <taxon>Roseobacteraceae</taxon>
        <taxon>Rhodophyticola</taxon>
    </lineage>
</organism>
<feature type="chain" id="PRO_5017856361" description="Outer membrane lipoprotein Blc" evidence="2">
    <location>
        <begin position="21"/>
        <end position="178"/>
    </location>
</feature>
<comment type="subunit">
    <text evidence="2">Homodimer.</text>
</comment>
<dbReference type="SUPFAM" id="SSF50814">
    <property type="entry name" value="Lipocalins"/>
    <property type="match status" value="1"/>
</dbReference>
<dbReference type="PRINTS" id="PR01171">
    <property type="entry name" value="BCTLIPOCALIN"/>
</dbReference>
<feature type="signal peptide" evidence="2">
    <location>
        <begin position="1"/>
        <end position="20"/>
    </location>
</feature>
<keyword evidence="5" id="KW-1185">Reference proteome</keyword>
<dbReference type="PANTHER" id="PTHR10612">
    <property type="entry name" value="APOLIPOPROTEIN D"/>
    <property type="match status" value="1"/>
</dbReference>
<dbReference type="InterPro" id="IPR000566">
    <property type="entry name" value="Lipocln_cytosolic_FA-bd_dom"/>
</dbReference>
<dbReference type="Pfam" id="PF08212">
    <property type="entry name" value="Lipocalin_2"/>
    <property type="match status" value="1"/>
</dbReference>
<keyword evidence="2" id="KW-0472">Membrane</keyword>
<dbReference type="PANTHER" id="PTHR10612:SF34">
    <property type="entry name" value="APOLIPOPROTEIN D"/>
    <property type="match status" value="1"/>
</dbReference>
<dbReference type="PROSITE" id="PS51257">
    <property type="entry name" value="PROKAR_LIPOPROTEIN"/>
    <property type="match status" value="1"/>
</dbReference>
<comment type="similarity">
    <text evidence="1 2">Belongs to the calycin superfamily. Lipocalin family.</text>
</comment>
<evidence type="ECO:0000313" key="4">
    <source>
        <dbReference type="EMBL" id="RMA42681.1"/>
    </source>
</evidence>
<dbReference type="PROSITE" id="PS00213">
    <property type="entry name" value="LIPOCALIN"/>
    <property type="match status" value="1"/>
</dbReference>
<protein>
    <recommendedName>
        <fullName evidence="2">Outer membrane lipoprotein Blc</fullName>
    </recommendedName>
</protein>
<evidence type="ECO:0000256" key="2">
    <source>
        <dbReference type="PIRNR" id="PIRNR036893"/>
    </source>
</evidence>
<keyword evidence="2" id="KW-0732">Signal</keyword>
<dbReference type="InterPro" id="IPR022272">
    <property type="entry name" value="Lipocalin_CS"/>
</dbReference>
<dbReference type="CDD" id="cd19438">
    <property type="entry name" value="lipocalin_Blc-like"/>
    <property type="match status" value="1"/>
</dbReference>
<sequence>MRFAIVPLLLLALSGCGVFAPSYRDQSVTIASNANFDPARYAGRWYEVARYPNPFQAGCAGAIAEYQLRPGADIAIRNTCLDETGTPTEDISGRATIVGPGRLSVRLSGVPVAAPYWVLWVDEGYRTAVIGQPDGRAGWILNREPVIPADRLAAAREVLAFNGYDLSRLQASGAMAAR</sequence>
<dbReference type="OrthoDB" id="594739at2"/>
<dbReference type="InterPro" id="IPR047202">
    <property type="entry name" value="Lipocalin_Blc-like_dom"/>
</dbReference>
<gene>
    <name evidence="4" type="ORF">D9R08_07765</name>
</gene>
<comment type="function">
    <text evidence="2">Involved in the storage or transport of lipids necessary for membrane maintenance under stressful conditions. Displays a binding preference for lysophospholipids.</text>
</comment>
<dbReference type="RefSeq" id="WP_121897465.1">
    <property type="nucleotide sequence ID" value="NZ_RCNT01000003.1"/>
</dbReference>
<evidence type="ECO:0000313" key="5">
    <source>
        <dbReference type="Proteomes" id="UP000281343"/>
    </source>
</evidence>
<dbReference type="GO" id="GO:0009279">
    <property type="term" value="C:cell outer membrane"/>
    <property type="evidence" value="ECO:0007669"/>
    <property type="project" value="UniProtKB-SubCell"/>
</dbReference>